<evidence type="ECO:0000256" key="2">
    <source>
        <dbReference type="SAM" id="MobiDB-lite"/>
    </source>
</evidence>
<dbReference type="AlphaFoldDB" id="A0A317Y4G7"/>
<feature type="region of interest" description="Disordered" evidence="2">
    <location>
        <begin position="285"/>
        <end position="341"/>
    </location>
</feature>
<dbReference type="Gene3D" id="1.20.5.170">
    <property type="match status" value="1"/>
</dbReference>
<dbReference type="PANTHER" id="PTHR35468:SF1">
    <property type="entry name" value="MYOSIN-LIKE PROTEIN"/>
    <property type="match status" value="1"/>
</dbReference>
<gene>
    <name evidence="3" type="ORF">Zm00014a_016120</name>
</gene>
<comment type="caution">
    <text evidence="3">The sequence shown here is derived from an EMBL/GenBank/DDBJ whole genome shotgun (WGS) entry which is preliminary data.</text>
</comment>
<feature type="compositionally biased region" description="Low complexity" evidence="2">
    <location>
        <begin position="302"/>
        <end position="317"/>
    </location>
</feature>
<feature type="coiled-coil region" evidence="1">
    <location>
        <begin position="495"/>
        <end position="564"/>
    </location>
</feature>
<dbReference type="ExpressionAtlas" id="A0A317Y4G7">
    <property type="expression patterns" value="baseline and differential"/>
</dbReference>
<feature type="region of interest" description="Disordered" evidence="2">
    <location>
        <begin position="223"/>
        <end position="252"/>
    </location>
</feature>
<organism evidence="3">
    <name type="scientific">Zea mays</name>
    <name type="common">Maize</name>
    <dbReference type="NCBI Taxonomy" id="4577"/>
    <lineage>
        <taxon>Eukaryota</taxon>
        <taxon>Viridiplantae</taxon>
        <taxon>Streptophyta</taxon>
        <taxon>Embryophyta</taxon>
        <taxon>Tracheophyta</taxon>
        <taxon>Spermatophyta</taxon>
        <taxon>Magnoliopsida</taxon>
        <taxon>Liliopsida</taxon>
        <taxon>Poales</taxon>
        <taxon>Poaceae</taxon>
        <taxon>PACMAD clade</taxon>
        <taxon>Panicoideae</taxon>
        <taxon>Andropogonodae</taxon>
        <taxon>Andropogoneae</taxon>
        <taxon>Tripsacinae</taxon>
        <taxon>Zea</taxon>
    </lineage>
</organism>
<dbReference type="Proteomes" id="UP000251960">
    <property type="component" value="Chromosome 1"/>
</dbReference>
<feature type="compositionally biased region" description="Basic and acidic residues" evidence="2">
    <location>
        <begin position="237"/>
        <end position="246"/>
    </location>
</feature>
<evidence type="ECO:0000313" key="3">
    <source>
        <dbReference type="EMBL" id="PWZ53233.1"/>
    </source>
</evidence>
<proteinExistence type="predicted"/>
<feature type="region of interest" description="Disordered" evidence="2">
    <location>
        <begin position="1"/>
        <end position="52"/>
    </location>
</feature>
<evidence type="ECO:0008006" key="4">
    <source>
        <dbReference type="Google" id="ProtNLM"/>
    </source>
</evidence>
<sequence>MSARRAAKSQHAAATPRIINFNLARRSGGGRPSRAAGRAQPRPPAPPAGPVNLGALFEMERRARGLESAPASPPCSRAVLRSQEDAEEQEEKWRFQAEILRAECNFLRMEREVALRKLDRHRGQMEAALKSAVETLVSGRKKIDGKGDVGLAATLDEGIEDLEEMMEELRVEESGRRAMSGVRELQRSNGRNFDRQASLLRRRLEKMTPADPEPCVKDIREIALPVPAPPPPPAKPKRSDDDERVHGANTPHVEMLRMKMEGLSKGMRERMAEYSRRLEAVASGDNTGCESGKCGNRHSRKASASSQRSWSGGSTASNGNAPSTLDAGPHGRSRQNVAAEKRQQQQTCWSLGLKNGDAVTVAAPYCFGMNDSLSMGNFEYTCPKNNLPCTFETARSHKLAHDLSQYLGSKYDLSHRRCCPHNEKSKAFPGRFKRSGPGRLRKVLAITVPFPQQIMAGECKLVGSASCCDCREIVWKVMEQVKAESDQWTEMQDMLEQVRLEMQELQASRDAWQHRAMASDISLRSLNSQVLEWKNRAQASEQRVEELHRKISELESKLHTFKAHLPAPAAIPNQKQWSDACKMEYPRAKPQHPRSQESGKEEIKKHVLICRVKRSPSSVLSKRSPFQEIGNISLPRHR</sequence>
<accession>A0A317Y4G7</accession>
<keyword evidence="1" id="KW-0175">Coiled coil</keyword>
<reference evidence="3" key="1">
    <citation type="journal article" date="2018" name="Nat. Genet.">
        <title>Extensive intraspecific gene order and gene structural variations between Mo17 and other maize genomes.</title>
        <authorList>
            <person name="Sun S."/>
            <person name="Zhou Y."/>
            <person name="Chen J."/>
            <person name="Shi J."/>
            <person name="Zhao H."/>
            <person name="Zhao H."/>
            <person name="Song W."/>
            <person name="Zhang M."/>
            <person name="Cui Y."/>
            <person name="Dong X."/>
            <person name="Liu H."/>
            <person name="Ma X."/>
            <person name="Jiao Y."/>
            <person name="Wang B."/>
            <person name="Wei X."/>
            <person name="Stein J.C."/>
            <person name="Glaubitz J.C."/>
            <person name="Lu F."/>
            <person name="Yu G."/>
            <person name="Liang C."/>
            <person name="Fengler K."/>
            <person name="Li B."/>
            <person name="Rafalski A."/>
            <person name="Schnable P.S."/>
            <person name="Ware D.H."/>
            <person name="Buckler E.S."/>
            <person name="Lai J."/>
        </authorList>
    </citation>
    <scope>NUCLEOTIDE SEQUENCE [LARGE SCALE GENOMIC DNA]</scope>
    <source>
        <tissue evidence="3">Seedling</tissue>
    </source>
</reference>
<evidence type="ECO:0000256" key="1">
    <source>
        <dbReference type="SAM" id="Coils"/>
    </source>
</evidence>
<dbReference type="SUPFAM" id="SSF57997">
    <property type="entry name" value="Tropomyosin"/>
    <property type="match status" value="1"/>
</dbReference>
<dbReference type="EMBL" id="NCVQ01000001">
    <property type="protein sequence ID" value="PWZ53233.1"/>
    <property type="molecule type" value="Genomic_DNA"/>
</dbReference>
<feature type="region of interest" description="Disordered" evidence="2">
    <location>
        <begin position="615"/>
        <end position="638"/>
    </location>
</feature>
<dbReference type="PANTHER" id="PTHR35468">
    <property type="entry name" value="MYOSIN-LIKE PROTEIN"/>
    <property type="match status" value="1"/>
</dbReference>
<name>A0A317Y4G7_MAIZE</name>
<protein>
    <recommendedName>
        <fullName evidence="4">Myosin-related</fullName>
    </recommendedName>
</protein>